<evidence type="ECO:0000313" key="2">
    <source>
        <dbReference type="Proteomes" id="UP001620645"/>
    </source>
</evidence>
<organism evidence="1 2">
    <name type="scientific">Heterodera schachtii</name>
    <name type="common">Sugarbeet cyst nematode worm</name>
    <name type="synonym">Tylenchus schachtii</name>
    <dbReference type="NCBI Taxonomy" id="97005"/>
    <lineage>
        <taxon>Eukaryota</taxon>
        <taxon>Metazoa</taxon>
        <taxon>Ecdysozoa</taxon>
        <taxon>Nematoda</taxon>
        <taxon>Chromadorea</taxon>
        <taxon>Rhabditida</taxon>
        <taxon>Tylenchina</taxon>
        <taxon>Tylenchomorpha</taxon>
        <taxon>Tylenchoidea</taxon>
        <taxon>Heteroderidae</taxon>
        <taxon>Heteroderinae</taxon>
        <taxon>Heterodera</taxon>
    </lineage>
</organism>
<dbReference type="EMBL" id="JBICCN010000138">
    <property type="protein sequence ID" value="KAL3090956.1"/>
    <property type="molecule type" value="Genomic_DNA"/>
</dbReference>
<name>A0ABD2JK23_HETSC</name>
<dbReference type="AlphaFoldDB" id="A0ABD2JK23"/>
<evidence type="ECO:0000313" key="1">
    <source>
        <dbReference type="EMBL" id="KAL3090956.1"/>
    </source>
</evidence>
<gene>
    <name evidence="1" type="ORF">niasHS_007331</name>
</gene>
<accession>A0ABD2JK23</accession>
<sequence>MMANSPNFRFCLFRPLFSHIKNSNLRLAAAFALRSPHFSASNLYDATEFESIGNGPKSSSSKAICSEYLTRVAEGNLKRDNAQLKVIEHFDRLLLEIVAHSEKGTVFPSVKTIGGFFSRLFADKNLKRQQQMDAPMGIYLHGAVGK</sequence>
<dbReference type="Proteomes" id="UP001620645">
    <property type="component" value="Unassembled WGS sequence"/>
</dbReference>
<proteinExistence type="predicted"/>
<reference evidence="1 2" key="1">
    <citation type="submission" date="2024-10" db="EMBL/GenBank/DDBJ databases">
        <authorList>
            <person name="Kim D."/>
        </authorList>
    </citation>
    <scope>NUCLEOTIDE SEQUENCE [LARGE SCALE GENOMIC DNA]</scope>
    <source>
        <strain evidence="1">Taebaek</strain>
    </source>
</reference>
<keyword evidence="2" id="KW-1185">Reference proteome</keyword>
<protein>
    <submittedName>
        <fullName evidence="1">Uncharacterized protein</fullName>
    </submittedName>
</protein>
<comment type="caution">
    <text evidence="1">The sequence shown here is derived from an EMBL/GenBank/DDBJ whole genome shotgun (WGS) entry which is preliminary data.</text>
</comment>